<dbReference type="EMBL" id="LVZM01006872">
    <property type="protein sequence ID" value="OUC46398.1"/>
    <property type="molecule type" value="Genomic_DNA"/>
</dbReference>
<dbReference type="Proteomes" id="UP000243006">
    <property type="component" value="Unassembled WGS sequence"/>
</dbReference>
<evidence type="ECO:0000256" key="1">
    <source>
        <dbReference type="SAM" id="MobiDB-lite"/>
    </source>
</evidence>
<keyword evidence="2" id="KW-1133">Transmembrane helix</keyword>
<protein>
    <submittedName>
        <fullName evidence="4">Uncharacterized protein</fullName>
    </submittedName>
</protein>
<feature type="transmembrane region" description="Helical" evidence="2">
    <location>
        <begin position="281"/>
        <end position="298"/>
    </location>
</feature>
<feature type="region of interest" description="Disordered" evidence="1">
    <location>
        <begin position="212"/>
        <end position="238"/>
    </location>
</feature>
<comment type="caution">
    <text evidence="4">The sequence shown here is derived from an EMBL/GenBank/DDBJ whole genome shotgun (WGS) entry which is preliminary data.</text>
</comment>
<feature type="signal peptide" evidence="3">
    <location>
        <begin position="1"/>
        <end position="22"/>
    </location>
</feature>
<evidence type="ECO:0000256" key="3">
    <source>
        <dbReference type="SAM" id="SignalP"/>
    </source>
</evidence>
<feature type="chain" id="PRO_5010990619" evidence="3">
    <location>
        <begin position="23"/>
        <end position="399"/>
    </location>
</feature>
<evidence type="ECO:0000313" key="4">
    <source>
        <dbReference type="EMBL" id="OUC46398.1"/>
    </source>
</evidence>
<reference evidence="4 5" key="1">
    <citation type="submission" date="2015-04" db="EMBL/GenBank/DDBJ databases">
        <title>Draft genome of the roundworm Trichinella nativa.</title>
        <authorList>
            <person name="Mitreva M."/>
        </authorList>
    </citation>
    <scope>NUCLEOTIDE SEQUENCE [LARGE SCALE GENOMIC DNA]</scope>
    <source>
        <strain evidence="4 5">ISS45</strain>
    </source>
</reference>
<proteinExistence type="predicted"/>
<gene>
    <name evidence="4" type="ORF">D917_01627</name>
</gene>
<name>A0A1Y3ETK6_9BILA</name>
<keyword evidence="2" id="KW-0472">Membrane</keyword>
<organism evidence="4 5">
    <name type="scientific">Trichinella nativa</name>
    <dbReference type="NCBI Taxonomy" id="6335"/>
    <lineage>
        <taxon>Eukaryota</taxon>
        <taxon>Metazoa</taxon>
        <taxon>Ecdysozoa</taxon>
        <taxon>Nematoda</taxon>
        <taxon>Enoplea</taxon>
        <taxon>Dorylaimia</taxon>
        <taxon>Trichinellida</taxon>
        <taxon>Trichinellidae</taxon>
        <taxon>Trichinella</taxon>
    </lineage>
</organism>
<feature type="non-terminal residue" evidence="4">
    <location>
        <position position="1"/>
    </location>
</feature>
<dbReference type="AlphaFoldDB" id="A0A1Y3ETK6"/>
<evidence type="ECO:0000313" key="5">
    <source>
        <dbReference type="Proteomes" id="UP000243006"/>
    </source>
</evidence>
<keyword evidence="2" id="KW-0812">Transmembrane</keyword>
<keyword evidence="3" id="KW-0732">Signal</keyword>
<accession>A0A1Y3ETK6</accession>
<sequence length="399" mass="46767">LFSIAFFRLHLFLCSRASTALGRRFRGWHVHSEVKNQYLSIADVGEKLSILHNPLEKANLHKHIQHISVRGACQQPVYRADDELVAVALNRPWSESGYRSAPANLTITHQAIEKIVRPTGVHVLAIDRPQRLQSRTALTPTWPVEQRRHCTIIVYYNTDNPHLAIIIIIIIFHICIFSHQSINFGGEFIVQILNLLLIPKLKHKTKAISIYRRRRRRRSKQRQTKQKSHRHRRQQQKHQHVMQAEQYAYSTIDVEAICEFWQTFDLPALQFLSFSFSTVRVLYFHVLISLVCFMKIFFHCLRDREENKTETPVFICDLELCNPCYNQAQEEANGLMPTPEIHTCNMLQLHLILTIRLRLVEIVQFYKRSLHTCNRVKLPSTEGSFQTYLSLLLFQKSLM</sequence>
<evidence type="ECO:0000256" key="2">
    <source>
        <dbReference type="SAM" id="Phobius"/>
    </source>
</evidence>